<evidence type="ECO:0000313" key="4">
    <source>
        <dbReference type="Proteomes" id="UP000324758"/>
    </source>
</evidence>
<reference evidence="3 4" key="1">
    <citation type="submission" date="2019-08" db="EMBL/GenBank/DDBJ databases">
        <title>Bradyrhizobium hipponensis sp. nov., a rhizobium isolated from a Lupinus angustifolius root nodule in Tunisia.</title>
        <authorList>
            <person name="Off K."/>
            <person name="Rejili M."/>
            <person name="Mars M."/>
            <person name="Brachmann A."/>
            <person name="Marin M."/>
        </authorList>
    </citation>
    <scope>NUCLEOTIDE SEQUENCE [LARGE SCALE GENOMIC DNA]</scope>
    <source>
        <strain evidence="3 4">CTAW71</strain>
    </source>
</reference>
<dbReference type="AlphaFoldDB" id="A0A5D3KBN7"/>
<organism evidence="3 4">
    <name type="scientific">Bradyrhizobium rifense</name>
    <dbReference type="NCBI Taxonomy" id="515499"/>
    <lineage>
        <taxon>Bacteria</taxon>
        <taxon>Pseudomonadati</taxon>
        <taxon>Pseudomonadota</taxon>
        <taxon>Alphaproteobacteria</taxon>
        <taxon>Hyphomicrobiales</taxon>
        <taxon>Nitrobacteraceae</taxon>
        <taxon>Bradyrhizobium</taxon>
    </lineage>
</organism>
<dbReference type="InterPro" id="IPR029044">
    <property type="entry name" value="Nucleotide-diphossugar_trans"/>
</dbReference>
<dbReference type="GO" id="GO:0016740">
    <property type="term" value="F:transferase activity"/>
    <property type="evidence" value="ECO:0007669"/>
    <property type="project" value="UniProtKB-KW"/>
</dbReference>
<name>A0A5D3KBN7_9BRAD</name>
<sequence length="275" mass="31291">MKAIDFTVVVPTFRRPDQLREAISSVLGQREAEIEIIVVDDSPERSAEAVVASVGDARVTYLANPKPSGGFPSAVRNLGWPIGRGDFVHFLDDDDIIPPGHYATVKEAFAKNPNVGVVFSRIDPFGDCSPSQLQHEKRYFNRAARLAMFCERFRSRRVFVACLMFHWALLVCSAVMLRRRCLEQLGGFDAQLRLREDIDLYARAMRQFDVCFLDRVGLKYRIGNPSLMHAPELTQLDLDDLHVAQHLTNARYKSTWGSFEFYALKLFARAIFIFV</sequence>
<accession>A0A5D3KBN7</accession>
<dbReference type="CDD" id="cd00761">
    <property type="entry name" value="Glyco_tranf_GTA_type"/>
    <property type="match status" value="1"/>
</dbReference>
<evidence type="ECO:0000259" key="2">
    <source>
        <dbReference type="Pfam" id="PF00535"/>
    </source>
</evidence>
<evidence type="ECO:0000313" key="3">
    <source>
        <dbReference type="EMBL" id="TYL92017.1"/>
    </source>
</evidence>
<dbReference type="RefSeq" id="WP_148775090.1">
    <property type="nucleotide sequence ID" value="NZ_VSSS01000041.1"/>
</dbReference>
<dbReference type="Gene3D" id="3.90.550.10">
    <property type="entry name" value="Spore Coat Polysaccharide Biosynthesis Protein SpsA, Chain A"/>
    <property type="match status" value="1"/>
</dbReference>
<dbReference type="SUPFAM" id="SSF53448">
    <property type="entry name" value="Nucleotide-diphospho-sugar transferases"/>
    <property type="match status" value="1"/>
</dbReference>
<dbReference type="PANTHER" id="PTHR43685">
    <property type="entry name" value="GLYCOSYLTRANSFERASE"/>
    <property type="match status" value="1"/>
</dbReference>
<keyword evidence="1" id="KW-0472">Membrane</keyword>
<keyword evidence="4" id="KW-1185">Reference proteome</keyword>
<dbReference type="OrthoDB" id="5291101at2"/>
<feature type="domain" description="Glycosyltransferase 2-like" evidence="2">
    <location>
        <begin position="7"/>
        <end position="145"/>
    </location>
</feature>
<dbReference type="InterPro" id="IPR001173">
    <property type="entry name" value="Glyco_trans_2-like"/>
</dbReference>
<dbReference type="Pfam" id="PF00535">
    <property type="entry name" value="Glycos_transf_2"/>
    <property type="match status" value="1"/>
</dbReference>
<dbReference type="PANTHER" id="PTHR43685:SF11">
    <property type="entry name" value="GLYCOSYLTRANSFERASE TAGX-RELATED"/>
    <property type="match status" value="1"/>
</dbReference>
<keyword evidence="1" id="KW-0812">Transmembrane</keyword>
<proteinExistence type="predicted"/>
<dbReference type="EMBL" id="VSSS01000041">
    <property type="protein sequence ID" value="TYL92017.1"/>
    <property type="molecule type" value="Genomic_DNA"/>
</dbReference>
<comment type="caution">
    <text evidence="3">The sequence shown here is derived from an EMBL/GenBank/DDBJ whole genome shotgun (WGS) entry which is preliminary data.</text>
</comment>
<feature type="transmembrane region" description="Helical" evidence="1">
    <location>
        <begin position="158"/>
        <end position="177"/>
    </location>
</feature>
<keyword evidence="3" id="KW-0808">Transferase</keyword>
<evidence type="ECO:0000256" key="1">
    <source>
        <dbReference type="SAM" id="Phobius"/>
    </source>
</evidence>
<dbReference type="Proteomes" id="UP000324758">
    <property type="component" value="Unassembled WGS sequence"/>
</dbReference>
<protein>
    <submittedName>
        <fullName evidence="3">Glycosyltransferase family 2 protein</fullName>
    </submittedName>
</protein>
<keyword evidence="1" id="KW-1133">Transmembrane helix</keyword>
<dbReference type="InterPro" id="IPR050834">
    <property type="entry name" value="Glycosyltransf_2"/>
</dbReference>
<gene>
    <name evidence="3" type="ORF">FXB40_26590</name>
</gene>